<dbReference type="KEGG" id="mets:DK389_25040"/>
<dbReference type="InterPro" id="IPR005564">
    <property type="entry name" value="Major_capsid_GpE"/>
</dbReference>
<dbReference type="Gene3D" id="3.15.30.10">
    <property type="entry name" value="putative capsid protein of prophage domain like"/>
    <property type="match status" value="1"/>
</dbReference>
<organism evidence="1 2">
    <name type="scientific">Methylobacterium durans</name>
    <dbReference type="NCBI Taxonomy" id="2202825"/>
    <lineage>
        <taxon>Bacteria</taxon>
        <taxon>Pseudomonadati</taxon>
        <taxon>Pseudomonadota</taxon>
        <taxon>Alphaproteobacteria</taxon>
        <taxon>Hyphomicrobiales</taxon>
        <taxon>Methylobacteriaceae</taxon>
        <taxon>Methylobacterium</taxon>
    </lineage>
</organism>
<evidence type="ECO:0000313" key="1">
    <source>
        <dbReference type="EMBL" id="AWN43162.1"/>
    </source>
</evidence>
<evidence type="ECO:0000313" key="2">
    <source>
        <dbReference type="Proteomes" id="UP000245926"/>
    </source>
</evidence>
<dbReference type="Proteomes" id="UP000245926">
    <property type="component" value="Chromosome"/>
</dbReference>
<dbReference type="Pfam" id="PF03864">
    <property type="entry name" value="Phage_cap_E"/>
    <property type="match status" value="1"/>
</dbReference>
<dbReference type="HAMAP" id="MF_04133">
    <property type="entry name" value="CAPSID_LAMBDA"/>
    <property type="match status" value="1"/>
</dbReference>
<keyword evidence="2" id="KW-1185">Reference proteome</keyword>
<gene>
    <name evidence="1" type="ORF">DK389_25040</name>
</gene>
<reference evidence="2" key="1">
    <citation type="submission" date="2018-05" db="EMBL/GenBank/DDBJ databases">
        <title>Complete Genome Sequence of Methylobacterium sp. 17SD2-17.</title>
        <authorList>
            <person name="Srinivasan S."/>
        </authorList>
    </citation>
    <scope>NUCLEOTIDE SEQUENCE [LARGE SCALE GENOMIC DNA]</scope>
    <source>
        <strain evidence="2">17SD2-17</strain>
    </source>
</reference>
<dbReference type="EMBL" id="CP029550">
    <property type="protein sequence ID" value="AWN43162.1"/>
    <property type="molecule type" value="Genomic_DNA"/>
</dbReference>
<proteinExistence type="inferred from homology"/>
<name>A0A2U8WD16_9HYPH</name>
<dbReference type="AlphaFoldDB" id="A0A2U8WD16"/>
<protein>
    <submittedName>
        <fullName evidence="1">Capsid protein</fullName>
    </submittedName>
</protein>
<sequence length="343" mass="37953">MDLYSPAVLGRVVDDLRDAPEVGSFLVSTFFPEQSISREEAVYFDVLTGKPRLAPFCSPLVEGQIVESLGYKTNSFTPAYVKDKRVLEDGKSIRRRPGMPISAGLDPLAIRLMTIETETEDQIRMVRRRMEWMAASALLTGTITVTGEKYPTTVVNFGRDPSLTVTLTGGDAWDQTTATPLDDLEEWSGLMRNASGATPIDVVMAQDVWKAFRGNAQVRELLEYDRGSPSTTIDLAPGSYKYGATYAGNVGAYRIWIYSDSYVDASGTTQKYVPDGYLLMVSDRLEGVQHFGGIKDESAGFQVTDYYQKSWTQPDPAVRFLMLQSAPLVVPYRVNASLSVKVK</sequence>
<dbReference type="RefSeq" id="WP_109893702.1">
    <property type="nucleotide sequence ID" value="NZ_CP029550.1"/>
</dbReference>
<dbReference type="Gene3D" id="3.30.1930.10">
    <property type="entry name" value="capsid protein of prophage domain"/>
    <property type="match status" value="1"/>
</dbReference>
<dbReference type="OrthoDB" id="5449178at2"/>
<accession>A0A2U8WD16</accession>